<feature type="compositionally biased region" description="Basic and acidic residues" evidence="1">
    <location>
        <begin position="271"/>
        <end position="284"/>
    </location>
</feature>
<keyword evidence="2" id="KW-0732">Signal</keyword>
<gene>
    <name evidence="3" type="ORF">DBRI1063_LOCUS12612</name>
</gene>
<organism evidence="3">
    <name type="scientific">Ditylum brightwellii</name>
    <dbReference type="NCBI Taxonomy" id="49249"/>
    <lineage>
        <taxon>Eukaryota</taxon>
        <taxon>Sar</taxon>
        <taxon>Stramenopiles</taxon>
        <taxon>Ochrophyta</taxon>
        <taxon>Bacillariophyta</taxon>
        <taxon>Mediophyceae</taxon>
        <taxon>Lithodesmiophycidae</taxon>
        <taxon>Lithodesmiales</taxon>
        <taxon>Lithodesmiaceae</taxon>
        <taxon>Ditylum</taxon>
    </lineage>
</organism>
<dbReference type="AlphaFoldDB" id="A0A7S2EF24"/>
<name>A0A7S2EF24_9STRA</name>
<feature type="region of interest" description="Disordered" evidence="1">
    <location>
        <begin position="246"/>
        <end position="293"/>
    </location>
</feature>
<proteinExistence type="predicted"/>
<accession>A0A7S2EF24</accession>
<feature type="chain" id="PRO_5031259721" evidence="2">
    <location>
        <begin position="20"/>
        <end position="293"/>
    </location>
</feature>
<reference evidence="3" key="1">
    <citation type="submission" date="2021-01" db="EMBL/GenBank/DDBJ databases">
        <authorList>
            <person name="Corre E."/>
            <person name="Pelletier E."/>
            <person name="Niang G."/>
            <person name="Scheremetjew M."/>
            <person name="Finn R."/>
            <person name="Kale V."/>
            <person name="Holt S."/>
            <person name="Cochrane G."/>
            <person name="Meng A."/>
            <person name="Brown T."/>
            <person name="Cohen L."/>
        </authorList>
    </citation>
    <scope>NUCLEOTIDE SEQUENCE</scope>
    <source>
        <strain evidence="3">Pop2</strain>
    </source>
</reference>
<evidence type="ECO:0000256" key="1">
    <source>
        <dbReference type="SAM" id="MobiDB-lite"/>
    </source>
</evidence>
<dbReference type="EMBL" id="HBGN01019794">
    <property type="protein sequence ID" value="CAD9333035.1"/>
    <property type="molecule type" value="Transcribed_RNA"/>
</dbReference>
<sequence>MNPKLLLSWLVLFRVETFGFQPMLPAPTISLQRRVNRQFRSNHGRSTNNLLPHRKSSPSKYVLHSFNNFNTGGPFVNMNNNNEQPSTVMAKIQLLGTTVVRQFVTGYMGGYAMGIFWGILRGSPNLDRSMLWGMDFGFLQSIFSGSNIISQSFFSDKKEPKTVMLWSTVVRNTILAVYFGRTGGLAKMIRSAVIYGGLTYYFVSKKNKRDSDPNNPAVLFQNMMMNNQNGFSSSGQAVNMQELLQQLAKQQQQPSSPPSPIASKNPKKRPSPLDDKDIVDVEWERDVDETDGE</sequence>
<protein>
    <submittedName>
        <fullName evidence="3">Uncharacterized protein</fullName>
    </submittedName>
</protein>
<feature type="signal peptide" evidence="2">
    <location>
        <begin position="1"/>
        <end position="19"/>
    </location>
</feature>
<evidence type="ECO:0000313" key="3">
    <source>
        <dbReference type="EMBL" id="CAD9333035.1"/>
    </source>
</evidence>
<evidence type="ECO:0000256" key="2">
    <source>
        <dbReference type="SAM" id="SignalP"/>
    </source>
</evidence>